<dbReference type="GO" id="GO:0005576">
    <property type="term" value="C:extracellular region"/>
    <property type="evidence" value="ECO:0007669"/>
    <property type="project" value="UniProtKB-SubCell"/>
</dbReference>
<evidence type="ECO:0000313" key="9">
    <source>
        <dbReference type="Proteomes" id="UP001190700"/>
    </source>
</evidence>
<gene>
    <name evidence="8" type="ORF">CYMTET_35911</name>
</gene>
<sequence>RSTSIVRLKPPLCGGAFDRRDLLRFALQEFPLYMSGCLFSNNRAPSTSHGALAINAMTLSQDLSHLILRSAFFNNSAGNAGAIMIATAPSNLLYFVLEGCTLAENTAVSGEGARGGVLLVQGGGVGFVRNSTFLSNRAESGAAAYAGDSFALHLIGCTFLSNRATGSQDITLSRGGALLATVEATLNMSDCAFTNNSADLGGAIHLEEAASGRVQASSLRENVASSGGAIRVQGFASMHLMGAHLALNRAVIETDWVSDCSAAGRDTSQCATGGAVIVTESADLQLQGTTAQENSAETYGGFLYCSTSGDVIIRDSSVLGNNAVRAGGGSIMWLLREGREPDIDTMSVLAENSAAYGTLGESLATDPQSFQLITNDSLFEAVTSGQAMPEVTFLYFDRYQTEVQFAQGVDADIFMEMTVISGEGTPLLEGQTSAKYQAGGATISGAVLYGYPNETYLTRLTVGGHDSLDLNVTLVELEVWAEGGLHVGRREGTVLSAMNHSHAYGPIASLERNADLSCGR</sequence>
<dbReference type="EMBL" id="LGRX02023078">
    <property type="protein sequence ID" value="KAK3254890.1"/>
    <property type="molecule type" value="Genomic_DNA"/>
</dbReference>
<evidence type="ECO:0000256" key="1">
    <source>
        <dbReference type="ARBA" id="ARBA00004196"/>
    </source>
</evidence>
<dbReference type="PANTHER" id="PTHR11319:SF35">
    <property type="entry name" value="OUTER MEMBRANE PROTEIN PMPC-RELATED"/>
    <property type="match status" value="1"/>
</dbReference>
<evidence type="ECO:0000256" key="3">
    <source>
        <dbReference type="ARBA" id="ARBA00004613"/>
    </source>
</evidence>
<keyword evidence="4" id="KW-0964">Secreted</keyword>
<protein>
    <recommendedName>
        <fullName evidence="10">Right handed beta helix domain-containing protein</fullName>
    </recommendedName>
</protein>
<comment type="caution">
    <text evidence="8">The sequence shown here is derived from an EMBL/GenBank/DDBJ whole genome shotgun (WGS) entry which is preliminary data.</text>
</comment>
<evidence type="ECO:0008006" key="10">
    <source>
        <dbReference type="Google" id="ProtNLM"/>
    </source>
</evidence>
<keyword evidence="9" id="KW-1185">Reference proteome</keyword>
<dbReference type="InterPro" id="IPR003368">
    <property type="entry name" value="POMP_repeat"/>
</dbReference>
<proteinExistence type="predicted"/>
<evidence type="ECO:0000313" key="8">
    <source>
        <dbReference type="EMBL" id="KAK3254890.1"/>
    </source>
</evidence>
<dbReference type="InterPro" id="IPR011050">
    <property type="entry name" value="Pectin_lyase_fold/virulence"/>
</dbReference>
<comment type="subcellular location">
    <subcellularLocation>
        <location evidence="1">Cell envelope</location>
    </subcellularLocation>
    <subcellularLocation>
        <location evidence="2">Cell outer membrane</location>
    </subcellularLocation>
    <subcellularLocation>
        <location evidence="3">Secreted</location>
    </subcellularLocation>
</comment>
<dbReference type="SUPFAM" id="SSF51126">
    <property type="entry name" value="Pectin lyase-like"/>
    <property type="match status" value="1"/>
</dbReference>
<keyword evidence="5" id="KW-0732">Signal</keyword>
<feature type="non-terminal residue" evidence="8">
    <location>
        <position position="1"/>
    </location>
</feature>
<evidence type="ECO:0000256" key="6">
    <source>
        <dbReference type="ARBA" id="ARBA00023136"/>
    </source>
</evidence>
<reference evidence="8 9" key="1">
    <citation type="journal article" date="2015" name="Genome Biol. Evol.">
        <title>Comparative Genomics of a Bacterivorous Green Alga Reveals Evolutionary Causalities and Consequences of Phago-Mixotrophic Mode of Nutrition.</title>
        <authorList>
            <person name="Burns J.A."/>
            <person name="Paasch A."/>
            <person name="Narechania A."/>
            <person name="Kim E."/>
        </authorList>
    </citation>
    <scope>NUCLEOTIDE SEQUENCE [LARGE SCALE GENOMIC DNA]</scope>
    <source>
        <strain evidence="8 9">PLY_AMNH</strain>
    </source>
</reference>
<keyword evidence="7" id="KW-0998">Cell outer membrane</keyword>
<accession>A0AAE0F8D1</accession>
<name>A0AAE0F8D1_9CHLO</name>
<organism evidence="8 9">
    <name type="scientific">Cymbomonas tetramitiformis</name>
    <dbReference type="NCBI Taxonomy" id="36881"/>
    <lineage>
        <taxon>Eukaryota</taxon>
        <taxon>Viridiplantae</taxon>
        <taxon>Chlorophyta</taxon>
        <taxon>Pyramimonadophyceae</taxon>
        <taxon>Pyramimonadales</taxon>
        <taxon>Pyramimonadaceae</taxon>
        <taxon>Cymbomonas</taxon>
    </lineage>
</organism>
<dbReference type="Pfam" id="PF02415">
    <property type="entry name" value="Chlam_PMP"/>
    <property type="match status" value="1"/>
</dbReference>
<dbReference type="Proteomes" id="UP001190700">
    <property type="component" value="Unassembled WGS sequence"/>
</dbReference>
<keyword evidence="6" id="KW-0472">Membrane</keyword>
<evidence type="ECO:0000256" key="2">
    <source>
        <dbReference type="ARBA" id="ARBA00004442"/>
    </source>
</evidence>
<dbReference type="PANTHER" id="PTHR11319">
    <property type="entry name" value="G PROTEIN-COUPLED RECEPTOR-RELATED"/>
    <property type="match status" value="1"/>
</dbReference>
<evidence type="ECO:0000256" key="4">
    <source>
        <dbReference type="ARBA" id="ARBA00022525"/>
    </source>
</evidence>
<evidence type="ECO:0000256" key="7">
    <source>
        <dbReference type="ARBA" id="ARBA00023237"/>
    </source>
</evidence>
<dbReference type="AlphaFoldDB" id="A0AAE0F8D1"/>
<evidence type="ECO:0000256" key="5">
    <source>
        <dbReference type="ARBA" id="ARBA00022729"/>
    </source>
</evidence>